<name>A0ABT0EAJ8_9GAMM</name>
<dbReference type="EMBL" id="JALKII010000010">
    <property type="protein sequence ID" value="MCK0538619.1"/>
    <property type="molecule type" value="Genomic_DNA"/>
</dbReference>
<organism evidence="2 3">
    <name type="scientific">Alcanivorax quisquiliarum</name>
    <dbReference type="NCBI Taxonomy" id="2933565"/>
    <lineage>
        <taxon>Bacteria</taxon>
        <taxon>Pseudomonadati</taxon>
        <taxon>Pseudomonadota</taxon>
        <taxon>Gammaproteobacteria</taxon>
        <taxon>Oceanospirillales</taxon>
        <taxon>Alcanivoracaceae</taxon>
        <taxon>Alcanivorax</taxon>
    </lineage>
</organism>
<reference evidence="2" key="1">
    <citation type="submission" date="2022-04" db="EMBL/GenBank/DDBJ databases">
        <title>Alcanivorax sp. CY1518 draft genome sequence.</title>
        <authorList>
            <person name="Zhao G."/>
            <person name="An M."/>
        </authorList>
    </citation>
    <scope>NUCLEOTIDE SEQUENCE</scope>
    <source>
        <strain evidence="2">CY1518</strain>
    </source>
</reference>
<protein>
    <submittedName>
        <fullName evidence="2">Extracellular solute-binding protein</fullName>
    </submittedName>
</protein>
<evidence type="ECO:0000313" key="3">
    <source>
        <dbReference type="Proteomes" id="UP001165524"/>
    </source>
</evidence>
<dbReference type="Pfam" id="PF13531">
    <property type="entry name" value="SBP_bac_11"/>
    <property type="match status" value="1"/>
</dbReference>
<proteinExistence type="predicted"/>
<dbReference type="Gene3D" id="3.40.190.10">
    <property type="entry name" value="Periplasmic binding protein-like II"/>
    <property type="match status" value="2"/>
</dbReference>
<evidence type="ECO:0000313" key="2">
    <source>
        <dbReference type="EMBL" id="MCK0538619.1"/>
    </source>
</evidence>
<dbReference type="PANTHER" id="PTHR30006:SF2">
    <property type="entry name" value="ABC TRANSPORTER SUBSTRATE-BINDING PROTEIN"/>
    <property type="match status" value="1"/>
</dbReference>
<dbReference type="SUPFAM" id="SSF53850">
    <property type="entry name" value="Periplasmic binding protein-like II"/>
    <property type="match status" value="1"/>
</dbReference>
<dbReference type="RefSeq" id="WP_246953416.1">
    <property type="nucleotide sequence ID" value="NZ_JALKII010000010.1"/>
</dbReference>
<evidence type="ECO:0000256" key="1">
    <source>
        <dbReference type="ARBA" id="ARBA00022729"/>
    </source>
</evidence>
<keyword evidence="3" id="KW-1185">Reference proteome</keyword>
<dbReference type="Proteomes" id="UP001165524">
    <property type="component" value="Unassembled WGS sequence"/>
</dbReference>
<accession>A0ABT0EAJ8</accession>
<comment type="caution">
    <text evidence="2">The sequence shown here is derived from an EMBL/GenBank/DDBJ whole genome shotgun (WGS) entry which is preliminary data.</text>
</comment>
<sequence length="324" mass="34321">MKTFLRRHRLVPVINDALTVYAAGPGALARQLVADYMTATGVPVNLVQGTTGRLLARLEAEASAPVADVLILASWDAALELERAQRLLPLSVAGAQQLPAGLRTECLLAQAVSVLGLAWREGAPGTPPDDWQGLLAPSLQQRVIMPDPAQSGATLDLLLGLDRAWGESLWALLAHLRATGMVVAGSNSQALTQLLRGEHDVVFGCVDYLARARQADGAALRFILPRTGTVSAARPMMVLKGARHAAQAQDFLAHVIGAPAQQRVSAAGLLPVWREGDDSPPWPASLPALQSVSPVLHNTARRALLARFAALFDAPYGDIPLGWA</sequence>
<dbReference type="PANTHER" id="PTHR30006">
    <property type="entry name" value="THIAMINE-BINDING PERIPLASMIC PROTEIN-RELATED"/>
    <property type="match status" value="1"/>
</dbReference>
<gene>
    <name evidence="2" type="ORF">MU846_12965</name>
</gene>
<keyword evidence="1" id="KW-0732">Signal</keyword>